<dbReference type="KEGG" id="acz:Acaty_c1918"/>
<protein>
    <submittedName>
        <fullName evidence="1">Uncharacterized protein</fullName>
    </submittedName>
</protein>
<sequence length="46" mass="5374">MQLPNLRSSRLPRQLHGDRTILCDGDRLCVSRDRNRGLHKISIGRY</sequence>
<evidence type="ECO:0000313" key="1">
    <source>
        <dbReference type="EMBL" id="AIA55777.1"/>
    </source>
</evidence>
<organism evidence="1 2">
    <name type="scientific">Acidithiobacillus caldus (strain ATCC 51756 / DSM 8584 / KU)</name>
    <dbReference type="NCBI Taxonomy" id="637389"/>
    <lineage>
        <taxon>Bacteria</taxon>
        <taxon>Pseudomonadati</taxon>
        <taxon>Pseudomonadota</taxon>
        <taxon>Acidithiobacillia</taxon>
        <taxon>Acidithiobacillales</taxon>
        <taxon>Acidithiobacillaceae</taxon>
        <taxon>Acidithiobacillus</taxon>
    </lineage>
</organism>
<dbReference type="AlphaFoldDB" id="A0A060A0X9"/>
<reference evidence="1 2" key="1">
    <citation type="journal article" date="2009" name="J. Bacteriol.">
        <title>Draft genome sequence of the extremely acidophilic bacterium Acidithiobacillus caldus ATCC 51756 reveals metabolic versatility in the genus Acidithiobacillus.</title>
        <authorList>
            <person name="Valdes J."/>
            <person name="Quatrini R."/>
            <person name="Hallberg K."/>
            <person name="Dopson M."/>
            <person name="Valenzuela P.D."/>
            <person name="Holmes D.S."/>
        </authorList>
    </citation>
    <scope>NUCLEOTIDE SEQUENCE [LARGE SCALE GENOMIC DNA]</scope>
    <source>
        <strain evidence="2">ATCC 51756 / DSM 8584 / KU</strain>
    </source>
</reference>
<evidence type="ECO:0000313" key="2">
    <source>
        <dbReference type="Proteomes" id="UP000005522"/>
    </source>
</evidence>
<dbReference type="Proteomes" id="UP000005522">
    <property type="component" value="Chromosome"/>
</dbReference>
<proteinExistence type="predicted"/>
<dbReference type="EMBL" id="CP005986">
    <property type="protein sequence ID" value="AIA55777.1"/>
    <property type="molecule type" value="Genomic_DNA"/>
</dbReference>
<accession>A0A060A0X9</accession>
<dbReference type="HOGENOM" id="CLU_3178940_0_0_6"/>
<gene>
    <name evidence="1" type="ORF">Acaty_c1918</name>
</gene>
<name>A0A060A0X9_ACICK</name>